<dbReference type="HOGENOM" id="CLU_135021_2_0_3"/>
<evidence type="ECO:0000313" key="3">
    <source>
        <dbReference type="Proteomes" id="UP000010473"/>
    </source>
</evidence>
<sequence>MISPQPKSAARQKFYTELTIETGIKLIFNCVLALIAIASLGKLLPYNFAQQTKLKELRAEVEETEARVATLRKQLNYNFAPEQTRSLMEQYSSQLAPNQSRIFWLDPKQPQKN</sequence>
<keyword evidence="1" id="KW-0175">Coiled coil</keyword>
<name>K9XY33_STAC7</name>
<evidence type="ECO:0000256" key="1">
    <source>
        <dbReference type="SAM" id="Coils"/>
    </source>
</evidence>
<organism evidence="2 3">
    <name type="scientific">Stanieria cyanosphaera (strain ATCC 29371 / PCC 7437)</name>
    <dbReference type="NCBI Taxonomy" id="111780"/>
    <lineage>
        <taxon>Bacteria</taxon>
        <taxon>Bacillati</taxon>
        <taxon>Cyanobacteriota</taxon>
        <taxon>Cyanophyceae</taxon>
        <taxon>Pleurocapsales</taxon>
        <taxon>Dermocarpellaceae</taxon>
        <taxon>Stanieria</taxon>
    </lineage>
</organism>
<dbReference type="OrthoDB" id="467582at2"/>
<dbReference type="STRING" id="111780.Sta7437_3468"/>
<dbReference type="eggNOG" id="ENOG5032YHN">
    <property type="taxonomic scope" value="Bacteria"/>
</dbReference>
<protein>
    <submittedName>
        <fullName evidence="2">Uncharacterized protein</fullName>
    </submittedName>
</protein>
<dbReference type="EMBL" id="CP003653">
    <property type="protein sequence ID" value="AFZ36969.1"/>
    <property type="molecule type" value="Genomic_DNA"/>
</dbReference>
<feature type="coiled-coil region" evidence="1">
    <location>
        <begin position="47"/>
        <end position="74"/>
    </location>
</feature>
<keyword evidence="3" id="KW-1185">Reference proteome</keyword>
<gene>
    <name evidence="2" type="ordered locus">Sta7437_3468</name>
</gene>
<accession>K9XY33</accession>
<dbReference type="AlphaFoldDB" id="K9XY33"/>
<proteinExistence type="predicted"/>
<dbReference type="KEGG" id="scs:Sta7437_3468"/>
<dbReference type="Proteomes" id="UP000010473">
    <property type="component" value="Chromosome"/>
</dbReference>
<reference evidence="3" key="1">
    <citation type="journal article" date="2013" name="Proc. Natl. Acad. Sci. U.S.A.">
        <title>Improving the coverage of the cyanobacterial phylum using diversity-driven genome sequencing.</title>
        <authorList>
            <person name="Shih P.M."/>
            <person name="Wu D."/>
            <person name="Latifi A."/>
            <person name="Axen S.D."/>
            <person name="Fewer D.P."/>
            <person name="Talla E."/>
            <person name="Calteau A."/>
            <person name="Cai F."/>
            <person name="Tandeau de Marsac N."/>
            <person name="Rippka R."/>
            <person name="Herdman M."/>
            <person name="Sivonen K."/>
            <person name="Coursin T."/>
            <person name="Laurent T."/>
            <person name="Goodwin L."/>
            <person name="Nolan M."/>
            <person name="Davenport K.W."/>
            <person name="Han C.S."/>
            <person name="Rubin E.M."/>
            <person name="Eisen J.A."/>
            <person name="Woyke T."/>
            <person name="Gugger M."/>
            <person name="Kerfeld C.A."/>
        </authorList>
    </citation>
    <scope>NUCLEOTIDE SEQUENCE [LARGE SCALE GENOMIC DNA]</scope>
    <source>
        <strain evidence="3">ATCC 29371 / PCC 7437</strain>
    </source>
</reference>
<evidence type="ECO:0000313" key="2">
    <source>
        <dbReference type="EMBL" id="AFZ36969.1"/>
    </source>
</evidence>
<dbReference type="RefSeq" id="WP_015194631.1">
    <property type="nucleotide sequence ID" value="NC_019748.1"/>
</dbReference>